<feature type="region of interest" description="Disordered" evidence="1">
    <location>
        <begin position="1"/>
        <end position="36"/>
    </location>
</feature>
<sequence>MVTWRSFKQTSSLQDMMRQEASSLRQKAQKLAPSIRRDHLIRQARQAETAAKINEWLRSPGLQPPR</sequence>
<reference evidence="2" key="1">
    <citation type="submission" date="2024-08" db="EMBL/GenBank/DDBJ databases">
        <authorList>
            <person name="Chaddad Z."/>
            <person name="Lamrabet M."/>
            <person name="Bouhnik O."/>
            <person name="Alami S."/>
            <person name="Wipf D."/>
            <person name="Courty P.E."/>
            <person name="Missbah El Idrissi M."/>
        </authorList>
    </citation>
    <scope>NUCLEOTIDE SEQUENCE</scope>
    <source>
        <strain evidence="2">LLZ17</strain>
    </source>
</reference>
<accession>A0AB39XSD4</accession>
<proteinExistence type="predicted"/>
<protein>
    <submittedName>
        <fullName evidence="2">Uncharacterized protein</fullName>
    </submittedName>
</protein>
<feature type="compositionally biased region" description="Polar residues" evidence="1">
    <location>
        <begin position="1"/>
        <end position="26"/>
    </location>
</feature>
<evidence type="ECO:0000313" key="2">
    <source>
        <dbReference type="EMBL" id="XDV59212.1"/>
    </source>
</evidence>
<dbReference type="AlphaFoldDB" id="A0AB39XSD4"/>
<gene>
    <name evidence="2" type="ORF">AB8Z38_07260</name>
</gene>
<name>A0AB39XSD4_9BRAD</name>
<organism evidence="2">
    <name type="scientific">Bradyrhizobium sp. LLZ17</name>
    <dbReference type="NCBI Taxonomy" id="3239388"/>
    <lineage>
        <taxon>Bacteria</taxon>
        <taxon>Pseudomonadati</taxon>
        <taxon>Pseudomonadota</taxon>
        <taxon>Alphaproteobacteria</taxon>
        <taxon>Hyphomicrobiales</taxon>
        <taxon>Nitrobacteraceae</taxon>
        <taxon>Bradyrhizobium</taxon>
    </lineage>
</organism>
<dbReference type="EMBL" id="CP165734">
    <property type="protein sequence ID" value="XDV59212.1"/>
    <property type="molecule type" value="Genomic_DNA"/>
</dbReference>
<evidence type="ECO:0000256" key="1">
    <source>
        <dbReference type="SAM" id="MobiDB-lite"/>
    </source>
</evidence>
<dbReference type="RefSeq" id="WP_369723829.1">
    <property type="nucleotide sequence ID" value="NZ_CP165734.1"/>
</dbReference>